<comment type="subcellular location">
    <subcellularLocation>
        <location evidence="1">Membrane</location>
        <topology evidence="1">Multi-pass membrane protein</topology>
    </subcellularLocation>
</comment>
<accession>A0A8J8CBN1</accession>
<evidence type="ECO:0000256" key="4">
    <source>
        <dbReference type="ARBA" id="ARBA00023136"/>
    </source>
</evidence>
<evidence type="ECO:0000256" key="1">
    <source>
        <dbReference type="ARBA" id="ARBA00004141"/>
    </source>
</evidence>
<feature type="transmembrane region" description="Helical" evidence="5">
    <location>
        <begin position="55"/>
        <end position="77"/>
    </location>
</feature>
<name>A0A8J8CBN1_9EURY</name>
<dbReference type="RefSeq" id="WP_220586811.1">
    <property type="nucleotide sequence ID" value="NZ_RKLQ01000001.1"/>
</dbReference>
<dbReference type="EMBL" id="RKLQ01000001">
    <property type="protein sequence ID" value="MBX0302575.1"/>
    <property type="molecule type" value="Genomic_DNA"/>
</dbReference>
<protein>
    <submittedName>
        <fullName evidence="7">RDD family protein</fullName>
    </submittedName>
</protein>
<evidence type="ECO:0000256" key="2">
    <source>
        <dbReference type="ARBA" id="ARBA00022692"/>
    </source>
</evidence>
<keyword evidence="3 5" id="KW-1133">Transmembrane helix</keyword>
<keyword evidence="8" id="KW-1185">Reference proteome</keyword>
<evidence type="ECO:0000259" key="6">
    <source>
        <dbReference type="Pfam" id="PF06271"/>
    </source>
</evidence>
<dbReference type="GO" id="GO:0016020">
    <property type="term" value="C:membrane"/>
    <property type="evidence" value="ECO:0007669"/>
    <property type="project" value="UniProtKB-SubCell"/>
</dbReference>
<reference evidence="7" key="1">
    <citation type="submission" date="2021-06" db="EMBL/GenBank/DDBJ databases">
        <title>Halomicroarcula sp. F24A a new haloarchaeum isolated from saline soil.</title>
        <authorList>
            <person name="Duran-Viseras A."/>
            <person name="Sanchez-Porro C."/>
            <person name="Ventosa A."/>
        </authorList>
    </citation>
    <scope>NUCLEOTIDE SEQUENCE</scope>
    <source>
        <strain evidence="7">F24A</strain>
    </source>
</reference>
<dbReference type="AlphaFoldDB" id="A0A8J8CBN1"/>
<keyword evidence="4 5" id="KW-0472">Membrane</keyword>
<dbReference type="PANTHER" id="PTHR38480:SF1">
    <property type="entry name" value="SLR0254 PROTEIN"/>
    <property type="match status" value="1"/>
</dbReference>
<comment type="caution">
    <text evidence="7">The sequence shown here is derived from an EMBL/GenBank/DDBJ whole genome shotgun (WGS) entry which is preliminary data.</text>
</comment>
<sequence length="154" mass="16774">MATTSSAAGELASRRSRIGAMVIDFMLTNIVLFILTVLITFLFRDMVESVVADLGSLFFLGAHLYIVIGHVGYHVILEGLFGTTIGKKAASIRVVDESGGQISMGKSAIRNVFRFIDVLPVLPVWYVIGYLLIAVSDDEQRLGDMAANSYVVKE</sequence>
<organism evidence="7 8">
    <name type="scientific">Haloarcula salinisoli</name>
    <dbReference type="NCBI Taxonomy" id="2487746"/>
    <lineage>
        <taxon>Archaea</taxon>
        <taxon>Methanobacteriati</taxon>
        <taxon>Methanobacteriota</taxon>
        <taxon>Stenosarchaea group</taxon>
        <taxon>Halobacteria</taxon>
        <taxon>Halobacteriales</taxon>
        <taxon>Haloarculaceae</taxon>
        <taxon>Haloarcula</taxon>
    </lineage>
</organism>
<feature type="transmembrane region" description="Helical" evidence="5">
    <location>
        <begin position="21"/>
        <end position="43"/>
    </location>
</feature>
<dbReference type="Proteomes" id="UP000783863">
    <property type="component" value="Unassembled WGS sequence"/>
</dbReference>
<dbReference type="PANTHER" id="PTHR38480">
    <property type="entry name" value="SLR0254 PROTEIN"/>
    <property type="match status" value="1"/>
</dbReference>
<evidence type="ECO:0000256" key="5">
    <source>
        <dbReference type="SAM" id="Phobius"/>
    </source>
</evidence>
<evidence type="ECO:0000313" key="7">
    <source>
        <dbReference type="EMBL" id="MBX0302575.1"/>
    </source>
</evidence>
<dbReference type="InterPro" id="IPR010432">
    <property type="entry name" value="RDD"/>
</dbReference>
<evidence type="ECO:0000256" key="3">
    <source>
        <dbReference type="ARBA" id="ARBA00022989"/>
    </source>
</evidence>
<keyword evidence="2 5" id="KW-0812">Transmembrane</keyword>
<feature type="transmembrane region" description="Helical" evidence="5">
    <location>
        <begin position="112"/>
        <end position="135"/>
    </location>
</feature>
<feature type="domain" description="RDD" evidence="6">
    <location>
        <begin position="12"/>
        <end position="148"/>
    </location>
</feature>
<proteinExistence type="predicted"/>
<gene>
    <name evidence="7" type="ORF">EGD98_02690</name>
</gene>
<evidence type="ECO:0000313" key="8">
    <source>
        <dbReference type="Proteomes" id="UP000783863"/>
    </source>
</evidence>
<dbReference type="Pfam" id="PF06271">
    <property type="entry name" value="RDD"/>
    <property type="match status" value="1"/>
</dbReference>